<dbReference type="InterPro" id="IPR011701">
    <property type="entry name" value="MFS"/>
</dbReference>
<comment type="subcellular location">
    <subcellularLocation>
        <location evidence="1">Membrane</location>
        <topology evidence="1">Multi-pass membrane protein</topology>
    </subcellularLocation>
</comment>
<gene>
    <name evidence="9" type="ORF">BC643_4567</name>
</gene>
<evidence type="ECO:0000256" key="4">
    <source>
        <dbReference type="ARBA" id="ARBA00022989"/>
    </source>
</evidence>
<dbReference type="GO" id="GO:0042128">
    <property type="term" value="P:nitrate assimilation"/>
    <property type="evidence" value="ECO:0007669"/>
    <property type="project" value="UniProtKB-KW"/>
</dbReference>
<feature type="transmembrane region" description="Helical" evidence="7">
    <location>
        <begin position="160"/>
        <end position="179"/>
    </location>
</feature>
<comment type="similarity">
    <text evidence="2">Belongs to the major facilitator superfamily. Nitrate/nitrite porter (TC 2.A.1.8) family.</text>
</comment>
<dbReference type="Pfam" id="PF07690">
    <property type="entry name" value="MFS_1"/>
    <property type="match status" value="1"/>
</dbReference>
<accession>A0A419VU45</accession>
<feature type="transmembrane region" description="Helical" evidence="7">
    <location>
        <begin position="403"/>
        <end position="423"/>
    </location>
</feature>
<feature type="transmembrane region" description="Helical" evidence="7">
    <location>
        <begin position="119"/>
        <end position="140"/>
    </location>
</feature>
<feature type="transmembrane region" description="Helical" evidence="7">
    <location>
        <begin position="281"/>
        <end position="301"/>
    </location>
</feature>
<dbReference type="GO" id="GO:0016020">
    <property type="term" value="C:membrane"/>
    <property type="evidence" value="ECO:0007669"/>
    <property type="project" value="UniProtKB-SubCell"/>
</dbReference>
<dbReference type="InterPro" id="IPR036259">
    <property type="entry name" value="MFS_trans_sf"/>
</dbReference>
<feature type="transmembrane region" description="Helical" evidence="7">
    <location>
        <begin position="88"/>
        <end position="107"/>
    </location>
</feature>
<organism evidence="9 10">
    <name type="scientific">Mangrovibacterium diazotrophicum</name>
    <dbReference type="NCBI Taxonomy" id="1261403"/>
    <lineage>
        <taxon>Bacteria</taxon>
        <taxon>Pseudomonadati</taxon>
        <taxon>Bacteroidota</taxon>
        <taxon>Bacteroidia</taxon>
        <taxon>Marinilabiliales</taxon>
        <taxon>Prolixibacteraceae</taxon>
        <taxon>Mangrovibacterium</taxon>
    </lineage>
</organism>
<proteinExistence type="inferred from homology"/>
<comment type="caution">
    <text evidence="9">The sequence shown here is derived from an EMBL/GenBank/DDBJ whole genome shotgun (WGS) entry which is preliminary data.</text>
</comment>
<protein>
    <submittedName>
        <fullName evidence="9">NNP family nitrate/nitrite transporter-like MFS transporter</fullName>
    </submittedName>
</protein>
<keyword evidence="5" id="KW-0534">Nitrate assimilation</keyword>
<evidence type="ECO:0000256" key="6">
    <source>
        <dbReference type="ARBA" id="ARBA00023136"/>
    </source>
</evidence>
<feature type="domain" description="Major facilitator superfamily (MFS) profile" evidence="8">
    <location>
        <begin position="24"/>
        <end position="426"/>
    </location>
</feature>
<feature type="transmembrane region" description="Helical" evidence="7">
    <location>
        <begin position="244"/>
        <end position="269"/>
    </location>
</feature>
<feature type="transmembrane region" description="Helical" evidence="7">
    <location>
        <begin position="27"/>
        <end position="48"/>
    </location>
</feature>
<dbReference type="AlphaFoldDB" id="A0A419VU45"/>
<dbReference type="CDD" id="cd17341">
    <property type="entry name" value="MFS_NRT2_like"/>
    <property type="match status" value="1"/>
</dbReference>
<dbReference type="SUPFAM" id="SSF103473">
    <property type="entry name" value="MFS general substrate transporter"/>
    <property type="match status" value="1"/>
</dbReference>
<dbReference type="Proteomes" id="UP000283387">
    <property type="component" value="Unassembled WGS sequence"/>
</dbReference>
<dbReference type="FunFam" id="1.20.1250.20:FF:000053">
    <property type="entry name" value="Nitrate transporter 2.1"/>
    <property type="match status" value="1"/>
</dbReference>
<sequence>MENFKSSKATKIDLFSLKSVQMKTFHITWFSFFLCFFGWFGVAPLMAVIREELMLSKSQIGNIIISSVMITIFARLLIGWIADKIGPRITYTWLLIIGSLPVMLIGLSNDYTSFLIFRLLIGVIGASFVITQFHTSLMFAPNVVGTANATTAGWGNLGGGVTQMVMPLIFAAFVSLGYVSSEAWRYAMVVPGVLMIIMGLVYYKFTTDTPEGNLKDLKKADPDFAIKKKAEKGQFLAALKDYRVWGLFLIYGACFGIELTINNIASLYYKDYFNLDVKTAGLIAGLFGLMNLFARSLGGIFGDKAGIKWGLKGRVYFLFIVLLLEGFALIAFSKMTILPIAIFSMIVFSLFVQMSEGATFSVVPFINKKAIGTVSGIVGAGGNAGAVAAGFLFKMENVSYPQALFIIGIIVCVISLFAFLVRFTEEAEEEARKELSEVYSLNDVVQPKPVFIYSYAKKGMYKI</sequence>
<evidence type="ECO:0000259" key="8">
    <source>
        <dbReference type="PROSITE" id="PS50850"/>
    </source>
</evidence>
<evidence type="ECO:0000313" key="10">
    <source>
        <dbReference type="Proteomes" id="UP000283387"/>
    </source>
</evidence>
<evidence type="ECO:0000256" key="3">
    <source>
        <dbReference type="ARBA" id="ARBA00022692"/>
    </source>
</evidence>
<reference evidence="9 10" key="1">
    <citation type="submission" date="2018-09" db="EMBL/GenBank/DDBJ databases">
        <title>Genomic Encyclopedia of Archaeal and Bacterial Type Strains, Phase II (KMG-II): from individual species to whole genera.</title>
        <authorList>
            <person name="Goeker M."/>
        </authorList>
    </citation>
    <scope>NUCLEOTIDE SEQUENCE [LARGE SCALE GENOMIC DNA]</scope>
    <source>
        <strain evidence="9 10">DSM 27148</strain>
    </source>
</reference>
<dbReference type="InterPro" id="IPR020846">
    <property type="entry name" value="MFS_dom"/>
</dbReference>
<evidence type="ECO:0000256" key="5">
    <source>
        <dbReference type="ARBA" id="ARBA00023063"/>
    </source>
</evidence>
<name>A0A419VU45_9BACT</name>
<keyword evidence="10" id="KW-1185">Reference proteome</keyword>
<evidence type="ECO:0000256" key="1">
    <source>
        <dbReference type="ARBA" id="ARBA00004141"/>
    </source>
</evidence>
<evidence type="ECO:0000313" key="9">
    <source>
        <dbReference type="EMBL" id="RKD85048.1"/>
    </source>
</evidence>
<dbReference type="EMBL" id="RAPN01000006">
    <property type="protein sequence ID" value="RKD85048.1"/>
    <property type="molecule type" value="Genomic_DNA"/>
</dbReference>
<keyword evidence="6 7" id="KW-0472">Membrane</keyword>
<feature type="transmembrane region" description="Helical" evidence="7">
    <location>
        <begin position="313"/>
        <end position="332"/>
    </location>
</feature>
<feature type="transmembrane region" description="Helical" evidence="7">
    <location>
        <begin position="186"/>
        <end position="205"/>
    </location>
</feature>
<dbReference type="Gene3D" id="1.20.1250.20">
    <property type="entry name" value="MFS general substrate transporter like domains"/>
    <property type="match status" value="2"/>
</dbReference>
<feature type="transmembrane region" description="Helical" evidence="7">
    <location>
        <begin position="60"/>
        <end position="82"/>
    </location>
</feature>
<evidence type="ECO:0000256" key="7">
    <source>
        <dbReference type="SAM" id="Phobius"/>
    </source>
</evidence>
<keyword evidence="3 7" id="KW-0812">Transmembrane</keyword>
<evidence type="ECO:0000256" key="2">
    <source>
        <dbReference type="ARBA" id="ARBA00008432"/>
    </source>
</evidence>
<dbReference type="PROSITE" id="PS50850">
    <property type="entry name" value="MFS"/>
    <property type="match status" value="1"/>
</dbReference>
<keyword evidence="4 7" id="KW-1133">Transmembrane helix</keyword>
<dbReference type="InterPro" id="IPR044772">
    <property type="entry name" value="NO3_transporter"/>
</dbReference>
<dbReference type="GO" id="GO:0015112">
    <property type="term" value="F:nitrate transmembrane transporter activity"/>
    <property type="evidence" value="ECO:0007669"/>
    <property type="project" value="InterPro"/>
</dbReference>
<dbReference type="PANTHER" id="PTHR23515">
    <property type="entry name" value="HIGH-AFFINITY NITRATE TRANSPORTER 2.3"/>
    <property type="match status" value="1"/>
</dbReference>